<keyword evidence="3 9" id="KW-0698">rRNA processing</keyword>
<keyword evidence="9" id="KW-0699">rRNA-binding</keyword>
<comment type="subcellular location">
    <subcellularLocation>
        <location evidence="9">Cytoplasm</location>
    </subcellularLocation>
</comment>
<feature type="active site" evidence="9">
    <location>
        <position position="149"/>
    </location>
</feature>
<dbReference type="EC" id="3.1.26.3" evidence="9"/>
<dbReference type="Gene3D" id="1.10.1520.10">
    <property type="entry name" value="Ribonuclease III domain"/>
    <property type="match status" value="1"/>
</dbReference>
<keyword evidence="8 9" id="KW-0694">RNA-binding</keyword>
<dbReference type="InterPro" id="IPR000999">
    <property type="entry name" value="RNase_III_dom"/>
</dbReference>
<dbReference type="CDD" id="cd00593">
    <property type="entry name" value="RIBOc"/>
    <property type="match status" value="1"/>
</dbReference>
<evidence type="ECO:0000256" key="2">
    <source>
        <dbReference type="ARBA" id="ARBA00010183"/>
    </source>
</evidence>
<dbReference type="GO" id="GO:0019843">
    <property type="term" value="F:rRNA binding"/>
    <property type="evidence" value="ECO:0007669"/>
    <property type="project" value="UniProtKB-KW"/>
</dbReference>
<dbReference type="SUPFAM" id="SSF69065">
    <property type="entry name" value="RNase III domain-like"/>
    <property type="match status" value="1"/>
</dbReference>
<organism evidence="13 14">
    <name type="scientific">Pyruvatibacter mobilis</name>
    <dbReference type="NCBI Taxonomy" id="1712261"/>
    <lineage>
        <taxon>Bacteria</taxon>
        <taxon>Pseudomonadati</taxon>
        <taxon>Pseudomonadota</taxon>
        <taxon>Alphaproteobacteria</taxon>
        <taxon>Hyphomicrobiales</taxon>
        <taxon>Parvibaculaceae</taxon>
        <taxon>Pyruvatibacter</taxon>
    </lineage>
</organism>
<dbReference type="OrthoDB" id="9805026at2"/>
<proteinExistence type="inferred from homology"/>
<keyword evidence="9" id="KW-0963">Cytoplasm</keyword>
<sequence length="258" mass="27329">MGPYWTGCQLTRQPKTKTRRAGGKTGRGAGQGQSPAALAQVLGHEFTDPTLLERALTHASATAPGGVDNERMEFLGDRVLGLVIADALIERFPSATEGEMAPRLNKLVRRETCAQVARGLEIGAFLRLAPSEERQGGRDKTAILANAMEAVIAALYLDGGLEVARQFILKNWSGPFDAVAQVPRDSKTVLQELLHARGLSHPAYRTIARAGSDHAPVFTVEVDGGEAGIARADGASKRAAEQAAAAALIADLENTNDN</sequence>
<dbReference type="PANTHER" id="PTHR11207">
    <property type="entry name" value="RIBONUCLEASE III"/>
    <property type="match status" value="1"/>
</dbReference>
<dbReference type="PANTHER" id="PTHR11207:SF0">
    <property type="entry name" value="RIBONUCLEASE 3"/>
    <property type="match status" value="1"/>
</dbReference>
<evidence type="ECO:0000259" key="12">
    <source>
        <dbReference type="PROSITE" id="PS50142"/>
    </source>
</evidence>
<evidence type="ECO:0000256" key="9">
    <source>
        <dbReference type="HAMAP-Rule" id="MF_00104"/>
    </source>
</evidence>
<feature type="binding site" evidence="9">
    <location>
        <position position="149"/>
    </location>
    <ligand>
        <name>Mg(2+)</name>
        <dbReference type="ChEBI" id="CHEBI:18420"/>
    </ligand>
</feature>
<dbReference type="SUPFAM" id="SSF54768">
    <property type="entry name" value="dsRNA-binding domain-like"/>
    <property type="match status" value="1"/>
</dbReference>
<dbReference type="GO" id="GO:0046872">
    <property type="term" value="F:metal ion binding"/>
    <property type="evidence" value="ECO:0007669"/>
    <property type="project" value="UniProtKB-KW"/>
</dbReference>
<evidence type="ECO:0000256" key="7">
    <source>
        <dbReference type="ARBA" id="ARBA00022801"/>
    </source>
</evidence>
<keyword evidence="9" id="KW-0460">Magnesium</keyword>
<feature type="region of interest" description="Disordered" evidence="10">
    <location>
        <begin position="1"/>
        <end position="34"/>
    </location>
</feature>
<evidence type="ECO:0000256" key="8">
    <source>
        <dbReference type="ARBA" id="ARBA00022884"/>
    </source>
</evidence>
<dbReference type="GO" id="GO:0010468">
    <property type="term" value="P:regulation of gene expression"/>
    <property type="evidence" value="ECO:0007669"/>
    <property type="project" value="TreeGrafter"/>
</dbReference>
<keyword evidence="5 9" id="KW-0540">Nuclease</keyword>
<evidence type="ECO:0000313" key="14">
    <source>
        <dbReference type="Proteomes" id="UP000470384"/>
    </source>
</evidence>
<feature type="domain" description="RNase III" evidence="12">
    <location>
        <begin position="35"/>
        <end position="160"/>
    </location>
</feature>
<evidence type="ECO:0000256" key="5">
    <source>
        <dbReference type="ARBA" id="ARBA00022722"/>
    </source>
</evidence>
<keyword evidence="9" id="KW-0479">Metal-binding</keyword>
<comment type="function">
    <text evidence="9">Digests double-stranded RNA. Involved in the processing of primary rRNA transcript to yield the immediate precursors to the large and small rRNAs (23S and 16S). Processes some mRNAs, and tRNAs when they are encoded in the rRNA operon. Processes pre-crRNA and tracrRNA of type II CRISPR loci if present in the organism.</text>
</comment>
<dbReference type="GO" id="GO:0006397">
    <property type="term" value="P:mRNA processing"/>
    <property type="evidence" value="ECO:0007669"/>
    <property type="project" value="UniProtKB-UniRule"/>
</dbReference>
<dbReference type="PROSITE" id="PS50137">
    <property type="entry name" value="DS_RBD"/>
    <property type="match status" value="1"/>
</dbReference>
<gene>
    <name evidence="9 13" type="primary">rnc</name>
    <name evidence="13" type="ORF">GTQ45_08650</name>
</gene>
<dbReference type="FunFam" id="1.10.1520.10:FF:000001">
    <property type="entry name" value="Ribonuclease 3"/>
    <property type="match status" value="1"/>
</dbReference>
<reference evidence="13 14" key="1">
    <citation type="journal article" date="2016" name="Int. J. Syst. Evol. Microbiol.">
        <title>Pyruvatibacter mobilis gen. nov., sp. nov., a marine bacterium from the culture broth of Picochlorum sp. 122.</title>
        <authorList>
            <person name="Wang G."/>
            <person name="Tang M."/>
            <person name="Wu H."/>
            <person name="Dai S."/>
            <person name="Li T."/>
            <person name="Chen C."/>
            <person name="He H."/>
            <person name="Fan J."/>
            <person name="Xiang W."/>
            <person name="Li X."/>
        </authorList>
    </citation>
    <scope>NUCLEOTIDE SEQUENCE [LARGE SCALE GENOMIC DNA]</scope>
    <source>
        <strain evidence="13 14">GYP-11</strain>
    </source>
</reference>
<dbReference type="GO" id="GO:0003725">
    <property type="term" value="F:double-stranded RNA binding"/>
    <property type="evidence" value="ECO:0007669"/>
    <property type="project" value="TreeGrafter"/>
</dbReference>
<dbReference type="PROSITE" id="PS00517">
    <property type="entry name" value="RNASE_3_1"/>
    <property type="match status" value="1"/>
</dbReference>
<evidence type="ECO:0000256" key="6">
    <source>
        <dbReference type="ARBA" id="ARBA00022759"/>
    </source>
</evidence>
<feature type="active site" evidence="9">
    <location>
        <position position="77"/>
    </location>
</feature>
<keyword evidence="9" id="KW-0819">tRNA processing</keyword>
<evidence type="ECO:0000313" key="13">
    <source>
        <dbReference type="EMBL" id="NBG95801.1"/>
    </source>
</evidence>
<evidence type="ECO:0000259" key="11">
    <source>
        <dbReference type="PROSITE" id="PS50137"/>
    </source>
</evidence>
<evidence type="ECO:0000256" key="1">
    <source>
        <dbReference type="ARBA" id="ARBA00000109"/>
    </source>
</evidence>
<dbReference type="HAMAP" id="MF_00104">
    <property type="entry name" value="RNase_III"/>
    <property type="match status" value="1"/>
</dbReference>
<dbReference type="EMBL" id="WXYQ01000006">
    <property type="protein sequence ID" value="NBG95801.1"/>
    <property type="molecule type" value="Genomic_DNA"/>
</dbReference>
<dbReference type="SMART" id="SM00535">
    <property type="entry name" value="RIBOc"/>
    <property type="match status" value="1"/>
</dbReference>
<dbReference type="GO" id="GO:0008033">
    <property type="term" value="P:tRNA processing"/>
    <property type="evidence" value="ECO:0007669"/>
    <property type="project" value="UniProtKB-KW"/>
</dbReference>
<dbReference type="GO" id="GO:0005737">
    <property type="term" value="C:cytoplasm"/>
    <property type="evidence" value="ECO:0007669"/>
    <property type="project" value="UniProtKB-SubCell"/>
</dbReference>
<feature type="binding site" evidence="9">
    <location>
        <position position="146"/>
    </location>
    <ligand>
        <name>Mg(2+)</name>
        <dbReference type="ChEBI" id="CHEBI:18420"/>
    </ligand>
</feature>
<evidence type="ECO:0000256" key="3">
    <source>
        <dbReference type="ARBA" id="ARBA00022552"/>
    </source>
</evidence>
<feature type="binding site" evidence="9">
    <location>
        <position position="73"/>
    </location>
    <ligand>
        <name>Mg(2+)</name>
        <dbReference type="ChEBI" id="CHEBI:18420"/>
    </ligand>
</feature>
<dbReference type="CDD" id="cd10845">
    <property type="entry name" value="DSRM_RNAse_III_family"/>
    <property type="match status" value="1"/>
</dbReference>
<accession>A0A845QCR0</accession>
<dbReference type="Proteomes" id="UP000470384">
    <property type="component" value="Unassembled WGS sequence"/>
</dbReference>
<comment type="catalytic activity">
    <reaction evidence="1 9">
        <text>Endonucleolytic cleavage to 5'-phosphomonoester.</text>
        <dbReference type="EC" id="3.1.26.3"/>
    </reaction>
</comment>
<keyword evidence="4 9" id="KW-0507">mRNA processing</keyword>
<dbReference type="InterPro" id="IPR011907">
    <property type="entry name" value="RNase_III"/>
</dbReference>
<comment type="subunit">
    <text evidence="9">Homodimer.</text>
</comment>
<comment type="cofactor">
    <cofactor evidence="9">
        <name>Mg(2+)</name>
        <dbReference type="ChEBI" id="CHEBI:18420"/>
    </cofactor>
</comment>
<evidence type="ECO:0000256" key="10">
    <source>
        <dbReference type="SAM" id="MobiDB-lite"/>
    </source>
</evidence>
<dbReference type="Pfam" id="PF14622">
    <property type="entry name" value="Ribonucleas_3_3"/>
    <property type="match status" value="1"/>
</dbReference>
<dbReference type="InterPro" id="IPR036389">
    <property type="entry name" value="RNase_III_sf"/>
</dbReference>
<name>A0A845QCR0_9HYPH</name>
<protein>
    <recommendedName>
        <fullName evidence="9">Ribonuclease 3</fullName>
        <ecNumber evidence="9">3.1.26.3</ecNumber>
    </recommendedName>
    <alternativeName>
        <fullName evidence="9">Ribonuclease III</fullName>
        <shortName evidence="9">RNase III</shortName>
    </alternativeName>
</protein>
<keyword evidence="7 9" id="KW-0378">Hydrolase</keyword>
<evidence type="ECO:0000256" key="4">
    <source>
        <dbReference type="ARBA" id="ARBA00022664"/>
    </source>
</evidence>
<dbReference type="GO" id="GO:0004525">
    <property type="term" value="F:ribonuclease III activity"/>
    <property type="evidence" value="ECO:0007669"/>
    <property type="project" value="UniProtKB-UniRule"/>
</dbReference>
<dbReference type="InterPro" id="IPR014720">
    <property type="entry name" value="dsRBD_dom"/>
</dbReference>
<dbReference type="Pfam" id="PF00035">
    <property type="entry name" value="dsrm"/>
    <property type="match status" value="1"/>
</dbReference>
<dbReference type="PROSITE" id="PS50142">
    <property type="entry name" value="RNASE_3_2"/>
    <property type="match status" value="1"/>
</dbReference>
<keyword evidence="14" id="KW-1185">Reference proteome</keyword>
<dbReference type="SMART" id="SM00358">
    <property type="entry name" value="DSRM"/>
    <property type="match status" value="1"/>
</dbReference>
<dbReference type="GO" id="GO:0006364">
    <property type="term" value="P:rRNA processing"/>
    <property type="evidence" value="ECO:0007669"/>
    <property type="project" value="UniProtKB-UniRule"/>
</dbReference>
<feature type="domain" description="DRBM" evidence="11">
    <location>
        <begin position="185"/>
        <end position="254"/>
    </location>
</feature>
<dbReference type="AlphaFoldDB" id="A0A845QCR0"/>
<comment type="similarity">
    <text evidence="2">Belongs to the ribonuclease III family.</text>
</comment>
<dbReference type="Gene3D" id="3.30.160.20">
    <property type="match status" value="1"/>
</dbReference>
<keyword evidence="6 9" id="KW-0255">Endonuclease</keyword>
<comment type="caution">
    <text evidence="13">The sequence shown here is derived from an EMBL/GenBank/DDBJ whole genome shotgun (WGS) entry which is preliminary data.</text>
</comment>
<dbReference type="NCBIfam" id="TIGR02191">
    <property type="entry name" value="RNaseIII"/>
    <property type="match status" value="1"/>
</dbReference>